<keyword evidence="8" id="KW-0969">Cilium</keyword>
<dbReference type="PANTHER" id="PTHR30288">
    <property type="entry name" value="FLAGELLAR CAP/ASSEMBLY PROTEIN FLID"/>
    <property type="match status" value="1"/>
</dbReference>
<dbReference type="GO" id="GO:0071973">
    <property type="term" value="P:bacterial-type flagellum-dependent cell motility"/>
    <property type="evidence" value="ECO:0007669"/>
    <property type="project" value="TreeGrafter"/>
</dbReference>
<dbReference type="GO" id="GO:0005576">
    <property type="term" value="C:extracellular region"/>
    <property type="evidence" value="ECO:0007669"/>
    <property type="project" value="UniProtKB-SubCell"/>
</dbReference>
<sequence length="499" mass="50854">MATSSVGSASGSLSSIGLGSGLDVNTIISQLRTIEEKPLTTLQTKATLLDTKISAFGQIQSLFASLGDAAGKLAQSSTWNARTVTSSNPSAVSATASNAAAVTTLTVEVQQLAKPQIATTTAVPAGKTLGAGTLTLQLGTWADDGNGGKTFTAGSSTPVTLNIAAGTSLSGVAAQINQANAGVSATVVSGTNGAQLVLRSKNTGAAQGFQMSTTSSGTPAADQVALDTLTLDQSSPGMQWAQDARASINGIAVQSASNTLNDAVTGMSITLAQTTAAGAPVQIDVGNDTASMQKAVQDFVSAYNALNQMITNLTSFDSSAPQGQGGSLLQGDSTVLMLQRQLRNIVGSVVGDGGAYGSLADIGISMPKSTGGKVTSTDLQIDTAKLSAAFAADPDKVKNLFTADTGNSDTKGIALKLSDFTTGVLGAQGIFATKSQSLQTQKKSITDQEDRISARIDQWETNLRKQYTALDSTMAQMTALNNYVSQQIAQWNKTGNNNN</sequence>
<evidence type="ECO:0000256" key="1">
    <source>
        <dbReference type="ARBA" id="ARBA00009764"/>
    </source>
</evidence>
<dbReference type="Proteomes" id="UP000252174">
    <property type="component" value="Unassembled WGS sequence"/>
</dbReference>
<feature type="domain" description="Flagellar hook-associated protein 2 C-terminal" evidence="7">
    <location>
        <begin position="241"/>
        <end position="478"/>
    </location>
</feature>
<dbReference type="GO" id="GO:0009421">
    <property type="term" value="C:bacterial-type flagellum filament cap"/>
    <property type="evidence" value="ECO:0007669"/>
    <property type="project" value="InterPro"/>
</dbReference>
<dbReference type="Pfam" id="PF02465">
    <property type="entry name" value="FliD_N"/>
    <property type="match status" value="1"/>
</dbReference>
<evidence type="ECO:0000256" key="4">
    <source>
        <dbReference type="ARBA" id="ARBA00023143"/>
    </source>
</evidence>
<evidence type="ECO:0000259" key="7">
    <source>
        <dbReference type="Pfam" id="PF07195"/>
    </source>
</evidence>
<dbReference type="RefSeq" id="WP_114484215.1">
    <property type="nucleotide sequence ID" value="NZ_QPJU01000013.1"/>
</dbReference>
<keyword evidence="9" id="KW-1185">Reference proteome</keyword>
<keyword evidence="8" id="KW-0282">Flagellum</keyword>
<evidence type="ECO:0000313" key="8">
    <source>
        <dbReference type="EMBL" id="RCX07550.1"/>
    </source>
</evidence>
<feature type="domain" description="Flagellar hook-associated protein 2 N-terminal" evidence="6">
    <location>
        <begin position="20"/>
        <end position="116"/>
    </location>
</feature>
<comment type="similarity">
    <text evidence="1 5">Belongs to the FliD family.</text>
</comment>
<comment type="subunit">
    <text evidence="2 5">Homopentamer.</text>
</comment>
<comment type="function">
    <text evidence="5">Required for morphogenesis and for the elongation of the flagellar filament by facilitating polymerization of the flagellin monomers at the tip of growing filament. Forms a capping structure, which prevents flagellin subunits (transported through the central channel of the flagellum) from leaking out without polymerization at the distal end.</text>
</comment>
<dbReference type="InterPro" id="IPR010809">
    <property type="entry name" value="FliD_C"/>
</dbReference>
<comment type="caution">
    <text evidence="8">The sequence shown here is derived from an EMBL/GenBank/DDBJ whole genome shotgun (WGS) entry which is preliminary data.</text>
</comment>
<evidence type="ECO:0000256" key="3">
    <source>
        <dbReference type="ARBA" id="ARBA00023054"/>
    </source>
</evidence>
<dbReference type="InterPro" id="IPR010810">
    <property type="entry name" value="Flagellin_hook_IN_motif"/>
</dbReference>
<evidence type="ECO:0000256" key="5">
    <source>
        <dbReference type="RuleBase" id="RU362066"/>
    </source>
</evidence>
<protein>
    <recommendedName>
        <fullName evidence="5">Flagellar hook-associated protein 2</fullName>
        <shortName evidence="5">HAP2</shortName>
    </recommendedName>
    <alternativeName>
        <fullName evidence="5">Flagellar cap protein</fullName>
    </alternativeName>
</protein>
<dbReference type="AlphaFoldDB" id="A0A369ADW4"/>
<dbReference type="EMBL" id="QPJU01000013">
    <property type="protein sequence ID" value="RCX07550.1"/>
    <property type="molecule type" value="Genomic_DNA"/>
</dbReference>
<keyword evidence="5" id="KW-0964">Secreted</keyword>
<keyword evidence="3" id="KW-0175">Coiled coil</keyword>
<evidence type="ECO:0000259" key="6">
    <source>
        <dbReference type="Pfam" id="PF02465"/>
    </source>
</evidence>
<accession>A0A369ADW4</accession>
<organism evidence="8 9">
    <name type="scientific">Extensimonas vulgaris</name>
    <dbReference type="NCBI Taxonomy" id="1031594"/>
    <lineage>
        <taxon>Bacteria</taxon>
        <taxon>Pseudomonadati</taxon>
        <taxon>Pseudomonadota</taxon>
        <taxon>Betaproteobacteria</taxon>
        <taxon>Burkholderiales</taxon>
        <taxon>Comamonadaceae</taxon>
        <taxon>Extensimonas</taxon>
    </lineage>
</organism>
<dbReference type="GO" id="GO:0007155">
    <property type="term" value="P:cell adhesion"/>
    <property type="evidence" value="ECO:0007669"/>
    <property type="project" value="InterPro"/>
</dbReference>
<dbReference type="InterPro" id="IPR003481">
    <property type="entry name" value="FliD_N"/>
</dbReference>
<reference evidence="8 9" key="1">
    <citation type="submission" date="2018-07" db="EMBL/GenBank/DDBJ databases">
        <title>Genomic Encyclopedia of Type Strains, Phase IV (KMG-IV): sequencing the most valuable type-strain genomes for metagenomic binning, comparative biology and taxonomic classification.</title>
        <authorList>
            <person name="Goeker M."/>
        </authorList>
    </citation>
    <scope>NUCLEOTIDE SEQUENCE [LARGE SCALE GENOMIC DNA]</scope>
    <source>
        <strain evidence="8 9">DSM 100911</strain>
    </source>
</reference>
<dbReference type="PANTHER" id="PTHR30288:SF0">
    <property type="entry name" value="FLAGELLAR HOOK-ASSOCIATED PROTEIN 2"/>
    <property type="match status" value="1"/>
</dbReference>
<dbReference type="OrthoDB" id="9810816at2"/>
<proteinExistence type="inferred from homology"/>
<evidence type="ECO:0000256" key="2">
    <source>
        <dbReference type="ARBA" id="ARBA00011255"/>
    </source>
</evidence>
<gene>
    <name evidence="8" type="ORF">DFR45_11312</name>
</gene>
<evidence type="ECO:0000313" key="9">
    <source>
        <dbReference type="Proteomes" id="UP000252174"/>
    </source>
</evidence>
<keyword evidence="4 5" id="KW-0975">Bacterial flagellum</keyword>
<dbReference type="Pfam" id="PF07196">
    <property type="entry name" value="Flagellin_IN"/>
    <property type="match status" value="1"/>
</dbReference>
<keyword evidence="8" id="KW-0966">Cell projection</keyword>
<dbReference type="InterPro" id="IPR040026">
    <property type="entry name" value="FliD"/>
</dbReference>
<name>A0A369ADW4_9BURK</name>
<dbReference type="GO" id="GO:0009424">
    <property type="term" value="C:bacterial-type flagellum hook"/>
    <property type="evidence" value="ECO:0007669"/>
    <property type="project" value="UniProtKB-UniRule"/>
</dbReference>
<comment type="subcellular location">
    <subcellularLocation>
        <location evidence="5">Secreted</location>
    </subcellularLocation>
    <subcellularLocation>
        <location evidence="5">Bacterial flagellum</location>
    </subcellularLocation>
</comment>
<dbReference type="Pfam" id="PF07195">
    <property type="entry name" value="FliD_C"/>
    <property type="match status" value="1"/>
</dbReference>